<dbReference type="OMA" id="TWFMGRN"/>
<evidence type="ECO:0000256" key="4">
    <source>
        <dbReference type="ARBA" id="ARBA00022989"/>
    </source>
</evidence>
<gene>
    <name evidence="7" type="ORF">ACLA_077930</name>
</gene>
<evidence type="ECO:0000313" key="8">
    <source>
        <dbReference type="Proteomes" id="UP000006701"/>
    </source>
</evidence>
<organism evidence="7 8">
    <name type="scientific">Aspergillus clavatus (strain ATCC 1007 / CBS 513.65 / DSM 816 / NCTC 3887 / NRRL 1 / QM 1276 / 107)</name>
    <dbReference type="NCBI Taxonomy" id="344612"/>
    <lineage>
        <taxon>Eukaryota</taxon>
        <taxon>Fungi</taxon>
        <taxon>Dikarya</taxon>
        <taxon>Ascomycota</taxon>
        <taxon>Pezizomycotina</taxon>
        <taxon>Eurotiomycetes</taxon>
        <taxon>Eurotiomycetidae</taxon>
        <taxon>Eurotiales</taxon>
        <taxon>Aspergillaceae</taxon>
        <taxon>Aspergillus</taxon>
        <taxon>Aspergillus subgen. Fumigati</taxon>
    </lineage>
</organism>
<keyword evidence="4 6" id="KW-1133">Transmembrane helix</keyword>
<dbReference type="Proteomes" id="UP000006701">
    <property type="component" value="Unassembled WGS sequence"/>
</dbReference>
<dbReference type="GeneID" id="4702569"/>
<comment type="subcellular location">
    <subcellularLocation>
        <location evidence="1">Membrane</location>
        <topology evidence="1">Multi-pass membrane protein</topology>
    </subcellularLocation>
</comment>
<dbReference type="VEuPathDB" id="FungiDB:ACLA_077930"/>
<evidence type="ECO:0000313" key="7">
    <source>
        <dbReference type="EMBL" id="EAW09046.1"/>
    </source>
</evidence>
<dbReference type="HOGENOM" id="CLU_142414_1_0_1"/>
<dbReference type="Gene3D" id="6.10.110.10">
    <property type="match status" value="1"/>
</dbReference>
<feature type="transmembrane region" description="Helical" evidence="6">
    <location>
        <begin position="84"/>
        <end position="107"/>
    </location>
</feature>
<keyword evidence="8" id="KW-1185">Reference proteome</keyword>
<dbReference type="AlphaFoldDB" id="A1CLR7"/>
<feature type="transmembrane region" description="Helical" evidence="6">
    <location>
        <begin position="12"/>
        <end position="38"/>
    </location>
</feature>
<dbReference type="InterPro" id="IPR038213">
    <property type="entry name" value="IFI6/IFI27-like_sf"/>
</dbReference>
<accession>A1CLR7</accession>
<comment type="similarity">
    <text evidence="2">Belongs to the IFI6/IFI27 family.</text>
</comment>
<name>A1CLR7_ASPCL</name>
<evidence type="ECO:0000256" key="6">
    <source>
        <dbReference type="SAM" id="Phobius"/>
    </source>
</evidence>
<dbReference type="RefSeq" id="XP_001270472.1">
    <property type="nucleotide sequence ID" value="XM_001270471.1"/>
</dbReference>
<sequence>MQVATWSYENPLLAACAVGVVTGVAVVAAPGLATAPVLSTLGFTASGVKAGSLAAAVHSTIGNAVAGSALAISQSAGAGGAGLAVINGAAQVGGAAMSIGSVGLAWAKSKL</sequence>
<dbReference type="Pfam" id="PF06140">
    <property type="entry name" value="Ifi-6-16"/>
    <property type="match status" value="1"/>
</dbReference>
<dbReference type="PANTHER" id="PTHR16932:SF18">
    <property type="entry name" value="INTERFERON, ALPHA-INDUCIBLE PROTEIN 27-LIKE 2"/>
    <property type="match status" value="1"/>
</dbReference>
<dbReference type="InterPro" id="IPR009311">
    <property type="entry name" value="IFI6/IFI27-like"/>
</dbReference>
<evidence type="ECO:0000256" key="5">
    <source>
        <dbReference type="ARBA" id="ARBA00023136"/>
    </source>
</evidence>
<keyword evidence="5 6" id="KW-0472">Membrane</keyword>
<evidence type="ECO:0000256" key="2">
    <source>
        <dbReference type="ARBA" id="ARBA00007262"/>
    </source>
</evidence>
<protein>
    <submittedName>
        <fullName evidence="7">Uncharacterized protein</fullName>
    </submittedName>
</protein>
<dbReference type="eggNOG" id="ENOG502SCCP">
    <property type="taxonomic scope" value="Eukaryota"/>
</dbReference>
<keyword evidence="3 6" id="KW-0812">Transmembrane</keyword>
<dbReference type="EMBL" id="DS027057">
    <property type="protein sequence ID" value="EAW09046.1"/>
    <property type="molecule type" value="Genomic_DNA"/>
</dbReference>
<reference evidence="7 8" key="1">
    <citation type="journal article" date="2008" name="PLoS Genet.">
        <title>Genomic islands in the pathogenic filamentous fungus Aspergillus fumigatus.</title>
        <authorList>
            <person name="Fedorova N.D."/>
            <person name="Khaldi N."/>
            <person name="Joardar V.S."/>
            <person name="Maiti R."/>
            <person name="Amedeo P."/>
            <person name="Anderson M.J."/>
            <person name="Crabtree J."/>
            <person name="Silva J.C."/>
            <person name="Badger J.H."/>
            <person name="Albarraq A."/>
            <person name="Angiuoli S."/>
            <person name="Bussey H."/>
            <person name="Bowyer P."/>
            <person name="Cotty P.J."/>
            <person name="Dyer P.S."/>
            <person name="Egan A."/>
            <person name="Galens K."/>
            <person name="Fraser-Liggett C.M."/>
            <person name="Haas B.J."/>
            <person name="Inman J.M."/>
            <person name="Kent R."/>
            <person name="Lemieux S."/>
            <person name="Malavazi I."/>
            <person name="Orvis J."/>
            <person name="Roemer T."/>
            <person name="Ronning C.M."/>
            <person name="Sundaram J.P."/>
            <person name="Sutton G."/>
            <person name="Turner G."/>
            <person name="Venter J.C."/>
            <person name="White O.R."/>
            <person name="Whitty B.R."/>
            <person name="Youngman P."/>
            <person name="Wolfe K.H."/>
            <person name="Goldman G.H."/>
            <person name="Wortman J.R."/>
            <person name="Jiang B."/>
            <person name="Denning D.W."/>
            <person name="Nierman W.C."/>
        </authorList>
    </citation>
    <scope>NUCLEOTIDE SEQUENCE [LARGE SCALE GENOMIC DNA]</scope>
    <source>
        <strain evidence="8">ATCC 1007 / CBS 513.65 / DSM 816 / NCTC 3887 / NRRL 1</strain>
    </source>
</reference>
<feature type="transmembrane region" description="Helical" evidence="6">
    <location>
        <begin position="50"/>
        <end position="72"/>
    </location>
</feature>
<proteinExistence type="inferred from homology"/>
<evidence type="ECO:0000256" key="3">
    <source>
        <dbReference type="ARBA" id="ARBA00022692"/>
    </source>
</evidence>
<evidence type="ECO:0000256" key="1">
    <source>
        <dbReference type="ARBA" id="ARBA00004141"/>
    </source>
</evidence>
<dbReference type="GO" id="GO:0016020">
    <property type="term" value="C:membrane"/>
    <property type="evidence" value="ECO:0007669"/>
    <property type="project" value="UniProtKB-SubCell"/>
</dbReference>
<dbReference type="PANTHER" id="PTHR16932">
    <property type="entry name" value="INTERFERON ALPHA-INDUCIBLE PROTEIN 27"/>
    <property type="match status" value="1"/>
</dbReference>
<dbReference type="KEGG" id="act:ACLA_077930"/>